<evidence type="ECO:0000313" key="6">
    <source>
        <dbReference type="Proteomes" id="UP000022611"/>
    </source>
</evidence>
<evidence type="ECO:0000256" key="1">
    <source>
        <dbReference type="ARBA" id="ARBA00010333"/>
    </source>
</evidence>
<dbReference type="SMART" id="SM00062">
    <property type="entry name" value="PBPb"/>
    <property type="match status" value="1"/>
</dbReference>
<dbReference type="PANTHER" id="PTHR35936:SF25">
    <property type="entry name" value="ABC TRANSPORTER SUBSTRATE-BINDING PROTEIN"/>
    <property type="match status" value="1"/>
</dbReference>
<dbReference type="Pfam" id="PF00497">
    <property type="entry name" value="SBP_bac_3"/>
    <property type="match status" value="1"/>
</dbReference>
<evidence type="ECO:0000313" key="5">
    <source>
        <dbReference type="EMBL" id="EXF92057.1"/>
    </source>
</evidence>
<feature type="domain" description="Solute-binding protein family 3/N-terminal" evidence="4">
    <location>
        <begin position="24"/>
        <end position="246"/>
    </location>
</feature>
<organism evidence="5 6">
    <name type="scientific">Pseudomonas fluorescens HK44</name>
    <dbReference type="NCBI Taxonomy" id="1042209"/>
    <lineage>
        <taxon>Bacteria</taxon>
        <taxon>Pseudomonadati</taxon>
        <taxon>Pseudomonadota</taxon>
        <taxon>Gammaproteobacteria</taxon>
        <taxon>Pseudomonadales</taxon>
        <taxon>Pseudomonadaceae</taxon>
        <taxon>Pseudomonas</taxon>
    </lineage>
</organism>
<protein>
    <submittedName>
        <fullName evidence="5">Amino acid ABC transporter substrate-binding protein</fullName>
    </submittedName>
</protein>
<dbReference type="Gene3D" id="3.40.190.10">
    <property type="entry name" value="Periplasmic binding protein-like II"/>
    <property type="match status" value="2"/>
</dbReference>
<dbReference type="AlphaFoldDB" id="A0A010T381"/>
<accession>A0A010T381</accession>
<reference evidence="5 6" key="1">
    <citation type="journal article" date="2011" name="J. Bacteriol.">
        <title>Draft genome sequence of the polycyclic aromatic hydrocarbon-degrading, genetically engineered bioluminescent bioreporter Pseudomonas fluorescens HK44.</title>
        <authorList>
            <person name="Chauhan A."/>
            <person name="Layton A.C."/>
            <person name="Williams D.E."/>
            <person name="Smartt A.E."/>
            <person name="Ripp S."/>
            <person name="Karpinets T.V."/>
            <person name="Brown S.D."/>
            <person name="Sayler G.S."/>
        </authorList>
    </citation>
    <scope>NUCLEOTIDE SEQUENCE [LARGE SCALE GENOMIC DNA]</scope>
    <source>
        <strain evidence="5 6">HK44</strain>
    </source>
</reference>
<evidence type="ECO:0000259" key="4">
    <source>
        <dbReference type="SMART" id="SM00062"/>
    </source>
</evidence>
<dbReference type="InterPro" id="IPR001638">
    <property type="entry name" value="Solute-binding_3/MltF_N"/>
</dbReference>
<dbReference type="Proteomes" id="UP000022611">
    <property type="component" value="Unassembled WGS sequence"/>
</dbReference>
<comment type="similarity">
    <text evidence="1">Belongs to the bacterial solute-binding protein 3 family.</text>
</comment>
<dbReference type="PANTHER" id="PTHR35936">
    <property type="entry name" value="MEMBRANE-BOUND LYTIC MUREIN TRANSGLYCOSYLASE F"/>
    <property type="match status" value="1"/>
</dbReference>
<dbReference type="PATRIC" id="fig|1042209.11.peg.5373"/>
<proteinExistence type="inferred from homology"/>
<comment type="caution">
    <text evidence="5">The sequence shown here is derived from an EMBL/GenBank/DDBJ whole genome shotgun (WGS) entry which is preliminary data.</text>
</comment>
<feature type="region of interest" description="Disordered" evidence="3">
    <location>
        <begin position="245"/>
        <end position="271"/>
    </location>
</feature>
<feature type="compositionally biased region" description="Polar residues" evidence="3">
    <location>
        <begin position="253"/>
        <end position="271"/>
    </location>
</feature>
<sequence length="271" mass="30425">MPVIAQLLTAVLFACLSLSARGEKLRIVTEPWTPYVYEENGQALGLDYETTAIVFQRLGIEVQWQFLPWKRCLAMLDQGLADGALDIFHSSERDSTLLYPGEPLSEVEFVLFYANDRPHPFHTLEDLRGLTIGTSPGYLYSQDFRDSPLFTREPAPTHEANFGKLQRGRIDMLITDRRVGQTLLDTLKLRDQISESPTIISHQSQFLALRRNAGMDLLVQRFGAELKRFKREPAYAQLSARYGAGPVPDAVQVTPQAGNGKTVEQQESSAP</sequence>
<evidence type="ECO:0000256" key="3">
    <source>
        <dbReference type="SAM" id="MobiDB-lite"/>
    </source>
</evidence>
<dbReference type="OrthoDB" id="5457351at2"/>
<name>A0A010T381_PSEFL</name>
<dbReference type="RefSeq" id="WP_019694052.1">
    <property type="nucleotide sequence ID" value="NZ_AFOY02000019.1"/>
</dbReference>
<evidence type="ECO:0000256" key="2">
    <source>
        <dbReference type="ARBA" id="ARBA00022729"/>
    </source>
</evidence>
<dbReference type="eggNOG" id="COG0834">
    <property type="taxonomic scope" value="Bacteria"/>
</dbReference>
<dbReference type="HOGENOM" id="CLU_064076_8_0_6"/>
<dbReference type="EMBL" id="AFOY02000019">
    <property type="protein sequence ID" value="EXF92057.1"/>
    <property type="molecule type" value="Genomic_DNA"/>
</dbReference>
<gene>
    <name evidence="5" type="ORF">HK44_014750</name>
</gene>
<keyword evidence="2" id="KW-0732">Signal</keyword>
<dbReference type="SUPFAM" id="SSF53850">
    <property type="entry name" value="Periplasmic binding protein-like II"/>
    <property type="match status" value="1"/>
</dbReference>